<reference evidence="1" key="1">
    <citation type="journal article" date="2014" name="Front. Microbiol.">
        <title>High frequency of phylogenetically diverse reductive dehalogenase-homologous genes in deep subseafloor sedimentary metagenomes.</title>
        <authorList>
            <person name="Kawai M."/>
            <person name="Futagami T."/>
            <person name="Toyoda A."/>
            <person name="Takaki Y."/>
            <person name="Nishi S."/>
            <person name="Hori S."/>
            <person name="Arai W."/>
            <person name="Tsubouchi T."/>
            <person name="Morono Y."/>
            <person name="Uchiyama I."/>
            <person name="Ito T."/>
            <person name="Fujiyama A."/>
            <person name="Inagaki F."/>
            <person name="Takami H."/>
        </authorList>
    </citation>
    <scope>NUCLEOTIDE SEQUENCE</scope>
    <source>
        <strain evidence="1">Expedition CK06-06</strain>
    </source>
</reference>
<dbReference type="EMBL" id="BARW01028950">
    <property type="protein sequence ID" value="GAJ04246.1"/>
    <property type="molecule type" value="Genomic_DNA"/>
</dbReference>
<accession>X1UWH6</accession>
<comment type="caution">
    <text evidence="1">The sequence shown here is derived from an EMBL/GenBank/DDBJ whole genome shotgun (WGS) entry which is preliminary data.</text>
</comment>
<organism evidence="1">
    <name type="scientific">marine sediment metagenome</name>
    <dbReference type="NCBI Taxonomy" id="412755"/>
    <lineage>
        <taxon>unclassified sequences</taxon>
        <taxon>metagenomes</taxon>
        <taxon>ecological metagenomes</taxon>
    </lineage>
</organism>
<dbReference type="AlphaFoldDB" id="X1UWH6"/>
<gene>
    <name evidence="1" type="ORF">S12H4_46623</name>
</gene>
<sequence>MNFEPDQELGRFAFRFLKNQGAVLERDERGFEALLPEELSGLLSTPDHIRVSFGSETESRGVYSLILKPLARVGMKMTDIDS</sequence>
<proteinExistence type="predicted"/>
<protein>
    <submittedName>
        <fullName evidence="1">Uncharacterized protein</fullName>
    </submittedName>
</protein>
<name>X1UWH6_9ZZZZ</name>
<evidence type="ECO:0000313" key="1">
    <source>
        <dbReference type="EMBL" id="GAJ04246.1"/>
    </source>
</evidence>
<feature type="non-terminal residue" evidence="1">
    <location>
        <position position="82"/>
    </location>
</feature>